<evidence type="ECO:0000259" key="8">
    <source>
        <dbReference type="PROSITE" id="PS51192"/>
    </source>
</evidence>
<dbReference type="OrthoDB" id="9805696at2"/>
<protein>
    <submittedName>
        <fullName evidence="11">DEAD/DEAH box helicase</fullName>
    </submittedName>
</protein>
<feature type="domain" description="DEAD-box RNA helicase Q" evidence="10">
    <location>
        <begin position="3"/>
        <end position="31"/>
    </location>
</feature>
<keyword evidence="1" id="KW-0547">Nucleotide-binding</keyword>
<dbReference type="InterPro" id="IPR044742">
    <property type="entry name" value="DEAD/DEAH_RhlB"/>
</dbReference>
<feature type="domain" description="Helicase ATP-binding" evidence="8">
    <location>
        <begin position="34"/>
        <end position="204"/>
    </location>
</feature>
<evidence type="ECO:0000313" key="11">
    <source>
        <dbReference type="EMBL" id="TDF97173.1"/>
    </source>
</evidence>
<feature type="compositionally biased region" description="Low complexity" evidence="7">
    <location>
        <begin position="584"/>
        <end position="595"/>
    </location>
</feature>
<organism evidence="11 12">
    <name type="scientific">Paenibacillus piri</name>
    <dbReference type="NCBI Taxonomy" id="2547395"/>
    <lineage>
        <taxon>Bacteria</taxon>
        <taxon>Bacillati</taxon>
        <taxon>Bacillota</taxon>
        <taxon>Bacilli</taxon>
        <taxon>Bacillales</taxon>
        <taxon>Paenibacillaceae</taxon>
        <taxon>Paenibacillus</taxon>
    </lineage>
</organism>
<feature type="short sequence motif" description="Q motif" evidence="6">
    <location>
        <begin position="3"/>
        <end position="31"/>
    </location>
</feature>
<dbReference type="InterPro" id="IPR001650">
    <property type="entry name" value="Helicase_C-like"/>
</dbReference>
<dbReference type="InterPro" id="IPR050079">
    <property type="entry name" value="DEAD_box_RNA_helicase"/>
</dbReference>
<evidence type="ECO:0000256" key="4">
    <source>
        <dbReference type="ARBA" id="ARBA00022840"/>
    </source>
</evidence>
<feature type="compositionally biased region" description="Low complexity" evidence="7">
    <location>
        <begin position="708"/>
        <end position="717"/>
    </location>
</feature>
<keyword evidence="12" id="KW-1185">Reference proteome</keyword>
<gene>
    <name evidence="11" type="ORF">E1757_15180</name>
</gene>
<dbReference type="InterPro" id="IPR011545">
    <property type="entry name" value="DEAD/DEAH_box_helicase_dom"/>
</dbReference>
<feature type="compositionally biased region" description="Low complexity" evidence="7">
    <location>
        <begin position="549"/>
        <end position="568"/>
    </location>
</feature>
<evidence type="ECO:0000256" key="5">
    <source>
        <dbReference type="ARBA" id="ARBA00038437"/>
    </source>
</evidence>
<feature type="compositionally biased region" description="Basic and acidic residues" evidence="7">
    <location>
        <begin position="600"/>
        <end position="618"/>
    </location>
</feature>
<reference evidence="11 12" key="1">
    <citation type="submission" date="2019-03" db="EMBL/GenBank/DDBJ databases">
        <title>This is whole genome sequence of Paenibacillus sp MS74 strain.</title>
        <authorList>
            <person name="Trinh H.N."/>
        </authorList>
    </citation>
    <scope>NUCLEOTIDE SEQUENCE [LARGE SCALE GENOMIC DNA]</scope>
    <source>
        <strain evidence="11 12">MS74</strain>
    </source>
</reference>
<evidence type="ECO:0000259" key="9">
    <source>
        <dbReference type="PROSITE" id="PS51194"/>
    </source>
</evidence>
<dbReference type="InterPro" id="IPR014001">
    <property type="entry name" value="Helicase_ATP-bd"/>
</dbReference>
<dbReference type="GO" id="GO:0003724">
    <property type="term" value="F:RNA helicase activity"/>
    <property type="evidence" value="ECO:0007669"/>
    <property type="project" value="InterPro"/>
</dbReference>
<feature type="compositionally biased region" description="Basic and acidic residues" evidence="7">
    <location>
        <begin position="569"/>
        <end position="583"/>
    </location>
</feature>
<dbReference type="Pfam" id="PF00271">
    <property type="entry name" value="Helicase_C"/>
    <property type="match status" value="1"/>
</dbReference>
<keyword evidence="3 11" id="KW-0347">Helicase</keyword>
<feature type="compositionally biased region" description="Low complexity" evidence="7">
    <location>
        <begin position="619"/>
        <end position="630"/>
    </location>
</feature>
<dbReference type="RefSeq" id="WP_133229483.1">
    <property type="nucleotide sequence ID" value="NZ_SMRT01000006.1"/>
</dbReference>
<feature type="compositionally biased region" description="Low complexity" evidence="7">
    <location>
        <begin position="415"/>
        <end position="428"/>
    </location>
</feature>
<feature type="compositionally biased region" description="Basic and acidic residues" evidence="7">
    <location>
        <begin position="632"/>
        <end position="653"/>
    </location>
</feature>
<name>A0A4R5KND7_9BACL</name>
<dbReference type="GO" id="GO:0005524">
    <property type="term" value="F:ATP binding"/>
    <property type="evidence" value="ECO:0007669"/>
    <property type="project" value="UniProtKB-KW"/>
</dbReference>
<sequence length="734" mass="77573">MKNAFASLGISPELAEALHRQGYSEPTPIQKEAIPVVLSGDDVIAQAQTGTGKTLAFVLPILETIDAKKNYTQALIVTPTRELAIQITGEINRWAPLKDVSVLAAYGGQDVERQLKKLEGAIHLIIATPGRLLDHLRRGTVQLQRLSTLVLDEADQMLHMGFLNEVEEIIVQTSPKRQTLLFSATMPGPIRNLAKSYMRTPQEIKVKTKQVTLTEIEQIAVKTTDRGKQEALVRLIDEYKPYLAMIFCRTKLRATKLNQALQEMGYASDELHGDLTQAKREQVMKRFREAKIQLLVATDIAARGLDVEGITHVFNYDMPQDVEGYIHRIGRTGRAGQRGMAVTMVAQRDQGTLEAIERGINAELPRRTVKADGELSEARTSGRRAVAGRRAAESDDPIDLSTRGEHSAAVRGRRGAQAGARRGRNSAAADRDGGFPAGRRSDAGQRGASGAQADARRGRNGAAADRDAGFPAGRRSDAGQRGASGAQAGARRGRNSAAADRDAGFPAERRSEAGQRGASGAQAGARRGRNGATADRDAGFPAGRRSDAGQRGASGAQAGARRGRNGATADRDAGFPAGRRSDAGQRGASGAQAGARRGRNGAEADRDAGFSAERRSDAGQRGASGAQAGARRGRDGAEADRDAGFSAERRSDAGQRGASGAQAGARRGRDAGVWTTKREAQRIARSASGEAGRGGGAAGGGRGRNDGRSAGPDTGGKPRPGKGGDAGRRGRRGR</sequence>
<dbReference type="SMART" id="SM00490">
    <property type="entry name" value="HELICc"/>
    <property type="match status" value="1"/>
</dbReference>
<feature type="compositionally biased region" description="Basic and acidic residues" evidence="7">
    <location>
        <begin position="499"/>
        <end position="513"/>
    </location>
</feature>
<dbReference type="EMBL" id="SMRT01000006">
    <property type="protein sequence ID" value="TDF97173.1"/>
    <property type="molecule type" value="Genomic_DNA"/>
</dbReference>
<comment type="caution">
    <text evidence="11">The sequence shown here is derived from an EMBL/GenBank/DDBJ whole genome shotgun (WGS) entry which is preliminary data.</text>
</comment>
<feature type="region of interest" description="Disordered" evidence="7">
    <location>
        <begin position="371"/>
        <end position="734"/>
    </location>
</feature>
<feature type="compositionally biased region" description="Gly residues" evidence="7">
    <location>
        <begin position="691"/>
        <end position="702"/>
    </location>
</feature>
<dbReference type="GO" id="GO:0016787">
    <property type="term" value="F:hydrolase activity"/>
    <property type="evidence" value="ECO:0007669"/>
    <property type="project" value="UniProtKB-KW"/>
</dbReference>
<evidence type="ECO:0000256" key="7">
    <source>
        <dbReference type="SAM" id="MobiDB-lite"/>
    </source>
</evidence>
<feature type="compositionally biased region" description="Basic and acidic residues" evidence="7">
    <location>
        <begin position="429"/>
        <end position="443"/>
    </location>
</feature>
<evidence type="ECO:0000256" key="6">
    <source>
        <dbReference type="PROSITE-ProRule" id="PRU00552"/>
    </source>
</evidence>
<dbReference type="InterPro" id="IPR027417">
    <property type="entry name" value="P-loop_NTPase"/>
</dbReference>
<dbReference type="InterPro" id="IPR014014">
    <property type="entry name" value="RNA_helicase_DEAD_Q_motif"/>
</dbReference>
<feature type="compositionally biased region" description="Basic and acidic residues" evidence="7">
    <location>
        <begin position="534"/>
        <end position="548"/>
    </location>
</feature>
<dbReference type="GO" id="GO:0003676">
    <property type="term" value="F:nucleic acid binding"/>
    <property type="evidence" value="ECO:0007669"/>
    <property type="project" value="InterPro"/>
</dbReference>
<keyword evidence="2" id="KW-0378">Hydrolase</keyword>
<evidence type="ECO:0000256" key="1">
    <source>
        <dbReference type="ARBA" id="ARBA00022741"/>
    </source>
</evidence>
<dbReference type="Gene3D" id="3.40.50.300">
    <property type="entry name" value="P-loop containing nucleotide triphosphate hydrolases"/>
    <property type="match status" value="2"/>
</dbReference>
<feature type="compositionally biased region" description="Low complexity" evidence="7">
    <location>
        <begin position="479"/>
        <end position="498"/>
    </location>
</feature>
<dbReference type="GO" id="GO:0005829">
    <property type="term" value="C:cytosol"/>
    <property type="evidence" value="ECO:0007669"/>
    <property type="project" value="TreeGrafter"/>
</dbReference>
<dbReference type="PANTHER" id="PTHR47959">
    <property type="entry name" value="ATP-DEPENDENT RNA HELICASE RHLE-RELATED"/>
    <property type="match status" value="1"/>
</dbReference>
<dbReference type="PANTHER" id="PTHR47959:SF1">
    <property type="entry name" value="ATP-DEPENDENT RNA HELICASE DBPA"/>
    <property type="match status" value="1"/>
</dbReference>
<proteinExistence type="inferred from homology"/>
<keyword evidence="4" id="KW-0067">ATP-binding</keyword>
<dbReference type="CDD" id="cd18787">
    <property type="entry name" value="SF2_C_DEAD"/>
    <property type="match status" value="1"/>
</dbReference>
<evidence type="ECO:0000256" key="3">
    <source>
        <dbReference type="ARBA" id="ARBA00022806"/>
    </source>
</evidence>
<feature type="compositionally biased region" description="Low complexity" evidence="7">
    <location>
        <begin position="654"/>
        <end position="665"/>
    </location>
</feature>
<dbReference type="SMART" id="SM00487">
    <property type="entry name" value="DEXDc"/>
    <property type="match status" value="1"/>
</dbReference>
<comment type="similarity">
    <text evidence="5">Belongs to the DEAD box helicase family.</text>
</comment>
<evidence type="ECO:0000259" key="10">
    <source>
        <dbReference type="PROSITE" id="PS51195"/>
    </source>
</evidence>
<dbReference type="Proteomes" id="UP000295636">
    <property type="component" value="Unassembled WGS sequence"/>
</dbReference>
<feature type="domain" description="Helicase C-terminal" evidence="9">
    <location>
        <begin position="215"/>
        <end position="376"/>
    </location>
</feature>
<dbReference type="AlphaFoldDB" id="A0A4R5KND7"/>
<evidence type="ECO:0000256" key="2">
    <source>
        <dbReference type="ARBA" id="ARBA00022801"/>
    </source>
</evidence>
<dbReference type="PROSITE" id="PS51192">
    <property type="entry name" value="HELICASE_ATP_BIND_1"/>
    <property type="match status" value="1"/>
</dbReference>
<feature type="compositionally biased region" description="Basic and acidic residues" evidence="7">
    <location>
        <begin position="464"/>
        <end position="478"/>
    </location>
</feature>
<dbReference type="PROSITE" id="PS51195">
    <property type="entry name" value="Q_MOTIF"/>
    <property type="match status" value="1"/>
</dbReference>
<dbReference type="CDD" id="cd00268">
    <property type="entry name" value="DEADc"/>
    <property type="match status" value="1"/>
</dbReference>
<dbReference type="SUPFAM" id="SSF52540">
    <property type="entry name" value="P-loop containing nucleoside triphosphate hydrolases"/>
    <property type="match status" value="1"/>
</dbReference>
<dbReference type="Pfam" id="PF00270">
    <property type="entry name" value="DEAD"/>
    <property type="match status" value="1"/>
</dbReference>
<feature type="compositionally biased region" description="Low complexity" evidence="7">
    <location>
        <begin position="514"/>
        <end position="533"/>
    </location>
</feature>
<dbReference type="PROSITE" id="PS51194">
    <property type="entry name" value="HELICASE_CTER"/>
    <property type="match status" value="1"/>
</dbReference>
<evidence type="ECO:0000313" key="12">
    <source>
        <dbReference type="Proteomes" id="UP000295636"/>
    </source>
</evidence>
<accession>A0A4R5KND7</accession>